<evidence type="ECO:0000313" key="2">
    <source>
        <dbReference type="Proteomes" id="UP001597460"/>
    </source>
</evidence>
<reference evidence="2" key="1">
    <citation type="journal article" date="2019" name="Int. J. Syst. Evol. Microbiol.">
        <title>The Global Catalogue of Microorganisms (GCM) 10K type strain sequencing project: providing services to taxonomists for standard genome sequencing and annotation.</title>
        <authorList>
            <consortium name="The Broad Institute Genomics Platform"/>
            <consortium name="The Broad Institute Genome Sequencing Center for Infectious Disease"/>
            <person name="Wu L."/>
            <person name="Ma J."/>
        </authorList>
    </citation>
    <scope>NUCLEOTIDE SEQUENCE [LARGE SCALE GENOMIC DNA]</scope>
    <source>
        <strain evidence="2">KCTC 52042</strain>
    </source>
</reference>
<dbReference type="EMBL" id="JBHULI010000005">
    <property type="protein sequence ID" value="MFD2531705.1"/>
    <property type="molecule type" value="Genomic_DNA"/>
</dbReference>
<organism evidence="1 2">
    <name type="scientific">Gracilimonas halophila</name>
    <dbReference type="NCBI Taxonomy" id="1834464"/>
    <lineage>
        <taxon>Bacteria</taxon>
        <taxon>Pseudomonadati</taxon>
        <taxon>Balneolota</taxon>
        <taxon>Balneolia</taxon>
        <taxon>Balneolales</taxon>
        <taxon>Balneolaceae</taxon>
        <taxon>Gracilimonas</taxon>
    </lineage>
</organism>
<dbReference type="Proteomes" id="UP001597460">
    <property type="component" value="Unassembled WGS sequence"/>
</dbReference>
<sequence>MAEAVIEPGTTVETLTTDIEQTIISPMGDVTISGTSTINFVTGDQNAVLETPQGTVEVIIEDGEGVQKIGAREIPMNGAQLQQVKTEMERNYINVALNKDSLDAEFLGMETIDGTEYAKVKVNFTVPVTYYLNSETALPDMITFNQFNQQTGSEVEIQVKNSNWQTVSGVTYAFSIETFAAGQKAGSGTVSNLTVNE</sequence>
<comment type="caution">
    <text evidence="1">The sequence shown here is derived from an EMBL/GenBank/DDBJ whole genome shotgun (WGS) entry which is preliminary data.</text>
</comment>
<proteinExistence type="predicted"/>
<keyword evidence="2" id="KW-1185">Reference proteome</keyword>
<dbReference type="RefSeq" id="WP_390299255.1">
    <property type="nucleotide sequence ID" value="NZ_JBHULI010000005.1"/>
</dbReference>
<gene>
    <name evidence="1" type="ORF">ACFSVN_04520</name>
</gene>
<accession>A0ABW5JH04</accession>
<protein>
    <submittedName>
        <fullName evidence="1">Uncharacterized protein</fullName>
    </submittedName>
</protein>
<evidence type="ECO:0000313" key="1">
    <source>
        <dbReference type="EMBL" id="MFD2531705.1"/>
    </source>
</evidence>
<name>A0ABW5JH04_9BACT</name>